<dbReference type="GO" id="GO:0005886">
    <property type="term" value="C:plasma membrane"/>
    <property type="evidence" value="ECO:0007669"/>
    <property type="project" value="UniProtKB-SubCell"/>
</dbReference>
<evidence type="ECO:0000259" key="8">
    <source>
        <dbReference type="Pfam" id="PF00528"/>
    </source>
</evidence>
<dbReference type="EMBL" id="DVOT01000088">
    <property type="protein sequence ID" value="HIV27290.1"/>
    <property type="molecule type" value="Genomic_DNA"/>
</dbReference>
<evidence type="ECO:0000256" key="6">
    <source>
        <dbReference type="ARBA" id="ARBA00023136"/>
    </source>
</evidence>
<dbReference type="Pfam" id="PF00528">
    <property type="entry name" value="BPD_transp_1"/>
    <property type="match status" value="1"/>
</dbReference>
<dbReference type="PANTHER" id="PTHR43744">
    <property type="entry name" value="ABC TRANSPORTER PERMEASE PROTEIN MG189-RELATED-RELATED"/>
    <property type="match status" value="1"/>
</dbReference>
<keyword evidence="3" id="KW-1003">Cell membrane</keyword>
<evidence type="ECO:0000256" key="1">
    <source>
        <dbReference type="ARBA" id="ARBA00004651"/>
    </source>
</evidence>
<feature type="domain" description="ABC transmembrane type-1" evidence="8">
    <location>
        <begin position="22"/>
        <end position="304"/>
    </location>
</feature>
<evidence type="ECO:0000256" key="7">
    <source>
        <dbReference type="SAM" id="Phobius"/>
    </source>
</evidence>
<proteinExistence type="predicted"/>
<accession>A0A9D1P7G8</accession>
<dbReference type="GO" id="GO:0055085">
    <property type="term" value="P:transmembrane transport"/>
    <property type="evidence" value="ECO:0007669"/>
    <property type="project" value="InterPro"/>
</dbReference>
<sequence length="313" mass="35622">MMQTAKIRARKRRRNENVIWDSRGDRILYAVAYLLMALSLLVVGYPLLYVLSASFSNGNAIQTGKVFLWPVDVTLAGYEAVFKHQLIVSGYINTILYTGVGTFLNVCATMICAYPLSRRDMQWKGFYMFIFVFTMYFGGGLIPTYLTINNLDLINTFWVMVLPGLISVYNMIITRTFIQNNIPQEMLEASQIDGCSDFQYFYYMVLPLSKAVIAVITLYYAVGHWNSYFNALIYLTDRDRYPLQIILREILVANQVNFSEVQGIDPEQIAAQNSLANQLKYALIIVSCGPILLAYPFVQKYFVKGVMIGSVKG</sequence>
<evidence type="ECO:0000313" key="9">
    <source>
        <dbReference type="EMBL" id="HIV27290.1"/>
    </source>
</evidence>
<dbReference type="SUPFAM" id="SSF161098">
    <property type="entry name" value="MetI-like"/>
    <property type="match status" value="1"/>
</dbReference>
<feature type="transmembrane region" description="Helical" evidence="7">
    <location>
        <begin position="95"/>
        <end position="114"/>
    </location>
</feature>
<evidence type="ECO:0000256" key="2">
    <source>
        <dbReference type="ARBA" id="ARBA00022448"/>
    </source>
</evidence>
<evidence type="ECO:0000313" key="10">
    <source>
        <dbReference type="Proteomes" id="UP000886884"/>
    </source>
</evidence>
<keyword evidence="5 7" id="KW-1133">Transmembrane helix</keyword>
<dbReference type="AlphaFoldDB" id="A0A9D1P7G8"/>
<name>A0A9D1P7G8_9FIRM</name>
<dbReference type="InterPro" id="IPR035906">
    <property type="entry name" value="MetI-like_sf"/>
</dbReference>
<feature type="transmembrane region" description="Helical" evidence="7">
    <location>
        <begin position="200"/>
        <end position="222"/>
    </location>
</feature>
<reference evidence="9" key="1">
    <citation type="submission" date="2020-10" db="EMBL/GenBank/DDBJ databases">
        <authorList>
            <person name="Gilroy R."/>
        </authorList>
    </citation>
    <scope>NUCLEOTIDE SEQUENCE</scope>
    <source>
        <strain evidence="9">CHK183-6373</strain>
    </source>
</reference>
<feature type="transmembrane region" description="Helical" evidence="7">
    <location>
        <begin position="281"/>
        <end position="298"/>
    </location>
</feature>
<keyword evidence="6 7" id="KW-0472">Membrane</keyword>
<protein>
    <submittedName>
        <fullName evidence="9">Carbohydrate ABC transporter permease</fullName>
    </submittedName>
</protein>
<evidence type="ECO:0000256" key="4">
    <source>
        <dbReference type="ARBA" id="ARBA00022692"/>
    </source>
</evidence>
<dbReference type="Gene3D" id="1.10.3720.10">
    <property type="entry name" value="MetI-like"/>
    <property type="match status" value="1"/>
</dbReference>
<reference evidence="9" key="2">
    <citation type="journal article" date="2021" name="PeerJ">
        <title>Extensive microbial diversity within the chicken gut microbiome revealed by metagenomics and culture.</title>
        <authorList>
            <person name="Gilroy R."/>
            <person name="Ravi A."/>
            <person name="Getino M."/>
            <person name="Pursley I."/>
            <person name="Horton D.L."/>
            <person name="Alikhan N.F."/>
            <person name="Baker D."/>
            <person name="Gharbi K."/>
            <person name="Hall N."/>
            <person name="Watson M."/>
            <person name="Adriaenssens E.M."/>
            <person name="Foster-Nyarko E."/>
            <person name="Jarju S."/>
            <person name="Secka A."/>
            <person name="Antonio M."/>
            <person name="Oren A."/>
            <person name="Chaudhuri R.R."/>
            <person name="La Ragione R."/>
            <person name="Hildebrand F."/>
            <person name="Pallen M.J."/>
        </authorList>
    </citation>
    <scope>NUCLEOTIDE SEQUENCE</scope>
    <source>
        <strain evidence="9">CHK183-6373</strain>
    </source>
</reference>
<keyword evidence="4 7" id="KW-0812">Transmembrane</keyword>
<feature type="transmembrane region" description="Helical" evidence="7">
    <location>
        <begin position="157"/>
        <end position="178"/>
    </location>
</feature>
<organism evidence="9 10">
    <name type="scientific">Candidatus Ornithocaccomicrobium faecavium</name>
    <dbReference type="NCBI Taxonomy" id="2840890"/>
    <lineage>
        <taxon>Bacteria</taxon>
        <taxon>Bacillati</taxon>
        <taxon>Bacillota</taxon>
        <taxon>Clostridia</taxon>
        <taxon>Candidatus Ornithocaccomicrobium</taxon>
    </lineage>
</organism>
<comment type="caution">
    <text evidence="9">The sequence shown here is derived from an EMBL/GenBank/DDBJ whole genome shotgun (WGS) entry which is preliminary data.</text>
</comment>
<dbReference type="CDD" id="cd06261">
    <property type="entry name" value="TM_PBP2"/>
    <property type="match status" value="1"/>
</dbReference>
<dbReference type="InterPro" id="IPR000515">
    <property type="entry name" value="MetI-like"/>
</dbReference>
<comment type="subcellular location">
    <subcellularLocation>
        <location evidence="1">Cell membrane</location>
        <topology evidence="1">Multi-pass membrane protein</topology>
    </subcellularLocation>
</comment>
<feature type="transmembrane region" description="Helical" evidence="7">
    <location>
        <begin position="27"/>
        <end position="48"/>
    </location>
</feature>
<keyword evidence="2" id="KW-0813">Transport</keyword>
<evidence type="ECO:0000256" key="3">
    <source>
        <dbReference type="ARBA" id="ARBA00022475"/>
    </source>
</evidence>
<dbReference type="PANTHER" id="PTHR43744:SF9">
    <property type="entry name" value="POLYGALACTURONAN_RHAMNOGALACTURONAN TRANSPORT SYSTEM PERMEASE PROTEIN YTCP"/>
    <property type="match status" value="1"/>
</dbReference>
<feature type="transmembrane region" description="Helical" evidence="7">
    <location>
        <begin position="126"/>
        <end position="145"/>
    </location>
</feature>
<dbReference type="Proteomes" id="UP000886884">
    <property type="component" value="Unassembled WGS sequence"/>
</dbReference>
<gene>
    <name evidence="9" type="ORF">IAA64_04935</name>
</gene>
<evidence type="ECO:0000256" key="5">
    <source>
        <dbReference type="ARBA" id="ARBA00022989"/>
    </source>
</evidence>